<protein>
    <recommendedName>
        <fullName evidence="2">DUF3592 domain-containing protein</fullName>
    </recommendedName>
</protein>
<feature type="transmembrane region" description="Helical" evidence="1">
    <location>
        <begin position="6"/>
        <end position="25"/>
    </location>
</feature>
<evidence type="ECO:0000256" key="1">
    <source>
        <dbReference type="SAM" id="Phobius"/>
    </source>
</evidence>
<evidence type="ECO:0000259" key="2">
    <source>
        <dbReference type="Pfam" id="PF12158"/>
    </source>
</evidence>
<feature type="transmembrane region" description="Helical" evidence="1">
    <location>
        <begin position="129"/>
        <end position="154"/>
    </location>
</feature>
<gene>
    <name evidence="3" type="ORF">AAW51_2406</name>
</gene>
<feature type="domain" description="DUF3592" evidence="2">
    <location>
        <begin position="58"/>
        <end position="124"/>
    </location>
</feature>
<keyword evidence="1" id="KW-0812">Transmembrane</keyword>
<dbReference type="KEGG" id="pbh:AAW51_2406"/>
<organism evidence="3 4">
    <name type="scientific">Caldimonas brevitalea</name>
    <dbReference type="NCBI Taxonomy" id="413882"/>
    <lineage>
        <taxon>Bacteria</taxon>
        <taxon>Pseudomonadati</taxon>
        <taxon>Pseudomonadota</taxon>
        <taxon>Betaproteobacteria</taxon>
        <taxon>Burkholderiales</taxon>
        <taxon>Sphaerotilaceae</taxon>
        <taxon>Caldimonas</taxon>
    </lineage>
</organism>
<dbReference type="RefSeq" id="WP_047194818.1">
    <property type="nucleotide sequence ID" value="NZ_CP011371.1"/>
</dbReference>
<dbReference type="Pfam" id="PF12158">
    <property type="entry name" value="DUF3592"/>
    <property type="match status" value="1"/>
</dbReference>
<evidence type="ECO:0000313" key="3">
    <source>
        <dbReference type="EMBL" id="AKJ29097.1"/>
    </source>
</evidence>
<name>A0A0G3BIA2_9BURK</name>
<dbReference type="Proteomes" id="UP000035352">
    <property type="component" value="Chromosome"/>
</dbReference>
<dbReference type="InterPro" id="IPR021994">
    <property type="entry name" value="DUF3592"/>
</dbReference>
<proteinExistence type="predicted"/>
<evidence type="ECO:0000313" key="4">
    <source>
        <dbReference type="Proteomes" id="UP000035352"/>
    </source>
</evidence>
<sequence length="196" mass="21198">MSASVVLELLVSTVLLAWGSILLAGRLPMALLARRAAQWQKAPAILRLTSLQAAQGRSTCFRVQVRYSYQVNGTAVVGERIHHCYSPSRHRQLHKGIFNRLQSGSVIAVHVDPSQPHESTILAGVNRDCLLYALAGVPLLLAGLLLTVHALAAVSRVDMPGWLGALGLLIVLGCVAMAMWSRFAQHRLLSDVAKVL</sequence>
<feature type="transmembrane region" description="Helical" evidence="1">
    <location>
        <begin position="160"/>
        <end position="180"/>
    </location>
</feature>
<dbReference type="OrthoDB" id="10005843at2"/>
<dbReference type="AlphaFoldDB" id="A0A0G3BIA2"/>
<accession>A0A0G3BIA2</accession>
<reference evidence="3 4" key="1">
    <citation type="submission" date="2015-05" db="EMBL/GenBank/DDBJ databases">
        <authorList>
            <person name="Tang B."/>
            <person name="Yu Y."/>
        </authorList>
    </citation>
    <scope>NUCLEOTIDE SEQUENCE [LARGE SCALE GENOMIC DNA]</scope>
    <source>
        <strain evidence="3 4">DSM 7029</strain>
    </source>
</reference>
<dbReference type="EMBL" id="CP011371">
    <property type="protein sequence ID" value="AKJ29097.1"/>
    <property type="molecule type" value="Genomic_DNA"/>
</dbReference>
<keyword evidence="1" id="KW-1133">Transmembrane helix</keyword>
<keyword evidence="4" id="KW-1185">Reference proteome</keyword>
<keyword evidence="1" id="KW-0472">Membrane</keyword>